<keyword evidence="3" id="KW-1185">Reference proteome</keyword>
<feature type="region of interest" description="Disordered" evidence="1">
    <location>
        <begin position="114"/>
        <end position="149"/>
    </location>
</feature>
<evidence type="ECO:0008006" key="4">
    <source>
        <dbReference type="Google" id="ProtNLM"/>
    </source>
</evidence>
<evidence type="ECO:0000313" key="2">
    <source>
        <dbReference type="EMBL" id="TDP88282.1"/>
    </source>
</evidence>
<evidence type="ECO:0000313" key="3">
    <source>
        <dbReference type="Proteomes" id="UP000294593"/>
    </source>
</evidence>
<dbReference type="SUPFAM" id="SSF75708">
    <property type="entry name" value="Chemotaxis phosphatase CheZ"/>
    <property type="match status" value="1"/>
</dbReference>
<dbReference type="Proteomes" id="UP000294593">
    <property type="component" value="Unassembled WGS sequence"/>
</dbReference>
<dbReference type="AlphaFoldDB" id="A0A4R6RNV3"/>
<name>A0A4R6RNV3_9BURK</name>
<comment type="caution">
    <text evidence="2">The sequence shown here is derived from an EMBL/GenBank/DDBJ whole genome shotgun (WGS) entry which is preliminary data.</text>
</comment>
<proteinExistence type="predicted"/>
<dbReference type="OrthoDB" id="8559696at2"/>
<gene>
    <name evidence="2" type="ORF">EV672_101427</name>
</gene>
<dbReference type="RefSeq" id="WP_133605911.1">
    <property type="nucleotide sequence ID" value="NZ_JBASTO010000272.1"/>
</dbReference>
<dbReference type="EMBL" id="SNXW01000001">
    <property type="protein sequence ID" value="TDP88282.1"/>
    <property type="molecule type" value="Genomic_DNA"/>
</dbReference>
<reference evidence="2 3" key="1">
    <citation type="submission" date="2019-03" db="EMBL/GenBank/DDBJ databases">
        <title>Genomic Encyclopedia of Type Strains, Phase IV (KMG-IV): sequencing the most valuable type-strain genomes for metagenomic binning, comparative biology and taxonomic classification.</title>
        <authorList>
            <person name="Goeker M."/>
        </authorList>
    </citation>
    <scope>NUCLEOTIDE SEQUENCE [LARGE SCALE GENOMIC DNA]</scope>
    <source>
        <strain evidence="2 3">DSM 11901</strain>
    </source>
</reference>
<organism evidence="2 3">
    <name type="scientific">Aquabacterium commune</name>
    <dbReference type="NCBI Taxonomy" id="70586"/>
    <lineage>
        <taxon>Bacteria</taxon>
        <taxon>Pseudomonadati</taxon>
        <taxon>Pseudomonadota</taxon>
        <taxon>Betaproteobacteria</taxon>
        <taxon>Burkholderiales</taxon>
        <taxon>Aquabacterium</taxon>
    </lineage>
</organism>
<sequence length="149" mass="16186">MSHDDNVASQPPEMSLLLAAGLQDHLMTASNDLERLQRLLDDACLALMEGFHDSAGQLGTVIDQGHEITPHLTEVRQTLFKAVTALQFQDMATQLIAHTNKRLRNCADQIARDALGDDDPDGAAVVEEGPLKPNPVTQDEMDAGSVELF</sequence>
<protein>
    <recommendedName>
        <fullName evidence="4">Chemotaxis protein CheZ</fullName>
    </recommendedName>
</protein>
<evidence type="ECO:0000256" key="1">
    <source>
        <dbReference type="SAM" id="MobiDB-lite"/>
    </source>
</evidence>
<accession>A0A4R6RNV3</accession>